<dbReference type="AlphaFoldDB" id="A0AAI7ZC77"/>
<evidence type="ECO:0000313" key="4">
    <source>
        <dbReference type="Proteomes" id="UP000000576"/>
    </source>
</evidence>
<keyword evidence="2" id="KW-0812">Transmembrane</keyword>
<sequence length="442" mass="49317">MLAIRRGASMPPLNRSDDLMPGIDEIPERRDEVSLGDLLLEVLRFYQQFGRLLIPLAVLCGVLAGVVVATRPLYAVTALLETPQMSLEQWRKLQPMLADRQLVAASLASMTELPPEQRERLQRAFVLKKYWDTRVTYRSAVERDDIRQQVNIDAKSVGALGLEVSLYARDDAAANQQLDAIAQHVRQVVLWGGLRDYLDSLRQQTLEQRPQLQIDQIQQRYAIEQNERQAADMQQLLERYPELRRNEVNTVVSVGDGGGRYLSPLAQIVALQSTIAGTRTTLRQVERELEQLDGKQRFLARVDQRAPGLHLGRALADWVQSCRRAVFGSGTPSGSALSQVASEIDLALSQQRWRAQLVRYRAIPALSPAPVPSRRPALVALAVFLGVLLVASLGLAMYVIARRNGDRHASWSAHADPLFAWLPQRMRGLLLGPTDARPLGSG</sequence>
<dbReference type="KEGG" id="xac:XAC0055"/>
<keyword evidence="2" id="KW-0472">Membrane</keyword>
<feature type="transmembrane region" description="Helical" evidence="2">
    <location>
        <begin position="52"/>
        <end position="74"/>
    </location>
</feature>
<dbReference type="EMBL" id="AE008923">
    <property type="protein sequence ID" value="AAM34947.1"/>
    <property type="molecule type" value="Genomic_DNA"/>
</dbReference>
<feature type="transmembrane region" description="Helical" evidence="2">
    <location>
        <begin position="377"/>
        <end position="401"/>
    </location>
</feature>
<evidence type="ECO:0008006" key="5">
    <source>
        <dbReference type="Google" id="ProtNLM"/>
    </source>
</evidence>
<accession>A0AAI7ZC77</accession>
<organism evidence="3 4">
    <name type="scientific">Xanthomonas axonopodis pv. citri (strain 306)</name>
    <dbReference type="NCBI Taxonomy" id="190486"/>
    <lineage>
        <taxon>Bacteria</taxon>
        <taxon>Pseudomonadati</taxon>
        <taxon>Pseudomonadota</taxon>
        <taxon>Gammaproteobacteria</taxon>
        <taxon>Lysobacterales</taxon>
        <taxon>Lysobacteraceae</taxon>
        <taxon>Xanthomonas</taxon>
    </lineage>
</organism>
<evidence type="ECO:0000313" key="3">
    <source>
        <dbReference type="EMBL" id="AAM34947.1"/>
    </source>
</evidence>
<name>A0AAI7ZC77_XANAC</name>
<keyword evidence="2" id="KW-1133">Transmembrane helix</keyword>
<evidence type="ECO:0000256" key="2">
    <source>
        <dbReference type="SAM" id="Phobius"/>
    </source>
</evidence>
<evidence type="ECO:0000256" key="1">
    <source>
        <dbReference type="SAM" id="Coils"/>
    </source>
</evidence>
<keyword evidence="1" id="KW-0175">Coiled coil</keyword>
<protein>
    <recommendedName>
        <fullName evidence="5">Polysaccharide chain length determinant N-terminal domain-containing protein</fullName>
    </recommendedName>
</protein>
<reference evidence="3 4" key="1">
    <citation type="journal article" date="2002" name="Nature">
        <title>Comparison of the genomes of two Xanthomonas pathogens with differing host specificities.</title>
        <authorList>
            <person name="da Silva A.C."/>
            <person name="Ferro J.A."/>
            <person name="Reinach F.C."/>
            <person name="Farah C.S."/>
            <person name="Furlan L.R."/>
            <person name="Quaggio R.B."/>
            <person name="Monteiro-Vitorello C.B."/>
            <person name="Van Sluys M.A."/>
            <person name="Almeida N.F."/>
            <person name="Alves L.M."/>
            <person name="do Amaral A.M."/>
            <person name="Bertolini M.C."/>
            <person name="Camargo L.E."/>
            <person name="Camarotte G."/>
            <person name="Cannavan F."/>
            <person name="Cardozo J."/>
            <person name="Chambergo F."/>
            <person name="Ciapina L.P."/>
            <person name="Cicarelli R.M."/>
            <person name="Coutinho L.L."/>
            <person name="Cursino-Santos J.R."/>
            <person name="El-Dorry H."/>
            <person name="Faria J.B."/>
            <person name="Ferreira A.J."/>
            <person name="Ferreira R.C."/>
            <person name="Ferro M.I."/>
            <person name="Formighieri E.F."/>
            <person name="Franco M.C."/>
            <person name="Greggio C.C."/>
            <person name="Gruber A."/>
            <person name="Katsuyama A.M."/>
            <person name="Kishi L.T."/>
            <person name="Leite R.P."/>
            <person name="Lemos E.G."/>
            <person name="Lemos M.V."/>
            <person name="Locali E.C."/>
            <person name="Machado M.A."/>
            <person name="Madeira A.M."/>
            <person name="Martinez-Rossi N.M."/>
            <person name="Martins E.C."/>
            <person name="Meidanis J."/>
            <person name="Menck C.F."/>
            <person name="Miyaki C.Y."/>
            <person name="Moon D.H."/>
            <person name="Moreira L.M."/>
            <person name="Novo M.T."/>
            <person name="Okura V.K."/>
            <person name="Oliveira M.C."/>
            <person name="Oliveira V.R."/>
            <person name="Pereira H.A."/>
            <person name="Rossi A."/>
            <person name="Sena J.A."/>
            <person name="Silva C."/>
            <person name="de Souza R.F."/>
            <person name="Spinola L.A."/>
            <person name="Takita M.A."/>
            <person name="Tamura R.E."/>
            <person name="Teixeira E.C."/>
            <person name="Tezza R.I."/>
            <person name="Trindade dos Santos M."/>
            <person name="Truffi D."/>
            <person name="Tsai S.M."/>
            <person name="White F.F."/>
            <person name="Setubal J.C."/>
            <person name="Kitajima J.P."/>
        </authorList>
    </citation>
    <scope>NUCLEOTIDE SEQUENCE [LARGE SCALE GENOMIC DNA]</scope>
    <source>
        <strain evidence="3 4">306</strain>
    </source>
</reference>
<proteinExistence type="predicted"/>
<feature type="coiled-coil region" evidence="1">
    <location>
        <begin position="214"/>
        <end position="246"/>
    </location>
</feature>
<dbReference type="Proteomes" id="UP000000576">
    <property type="component" value="Chromosome"/>
</dbReference>
<feature type="coiled-coil region" evidence="1">
    <location>
        <begin position="275"/>
        <end position="302"/>
    </location>
</feature>
<gene>
    <name evidence="3" type="ordered locus">XAC0055</name>
</gene>